<sequence>MAAPAKGAKFTFYRAASQGFTAERAKAVPHPSPLPEGEGTESGDLASYIDLKDGRDLRLGQSKITAGIARLRTSSRHLGQSPLPLGEG</sequence>
<feature type="region of interest" description="Disordered" evidence="1">
    <location>
        <begin position="23"/>
        <end position="44"/>
    </location>
</feature>
<accession>A0AAC9FVV6</accession>
<dbReference type="Proteomes" id="UP000078142">
    <property type="component" value="Chromosome"/>
</dbReference>
<dbReference type="EMBL" id="CP015852">
    <property type="protein sequence ID" value="ANH96250.1"/>
    <property type="molecule type" value="Genomic_DNA"/>
</dbReference>
<organism evidence="2 3">
    <name type="scientific">Pseudomonas koreensis</name>
    <dbReference type="NCBI Taxonomy" id="198620"/>
    <lineage>
        <taxon>Bacteria</taxon>
        <taxon>Pseudomonadati</taxon>
        <taxon>Pseudomonadota</taxon>
        <taxon>Gammaproteobacteria</taxon>
        <taxon>Pseudomonadales</taxon>
        <taxon>Pseudomonadaceae</taxon>
        <taxon>Pseudomonas</taxon>
    </lineage>
</organism>
<evidence type="ECO:0000313" key="2">
    <source>
        <dbReference type="EMBL" id="ANH96250.1"/>
    </source>
</evidence>
<evidence type="ECO:0000313" key="3">
    <source>
        <dbReference type="Proteomes" id="UP000078142"/>
    </source>
</evidence>
<gene>
    <name evidence="2" type="ORF">A8L59_02285</name>
</gene>
<evidence type="ECO:0000256" key="1">
    <source>
        <dbReference type="SAM" id="MobiDB-lite"/>
    </source>
</evidence>
<dbReference type="AlphaFoldDB" id="A0AAC9FVV6"/>
<name>A0AAC9FVV6_9PSED</name>
<proteinExistence type="predicted"/>
<reference evidence="2 3" key="1">
    <citation type="submission" date="2016-05" db="EMBL/GenBank/DDBJ databases">
        <authorList>
            <person name="Wang S."/>
            <person name="Zhu B."/>
        </authorList>
    </citation>
    <scope>NUCLEOTIDE SEQUENCE [LARGE SCALE GENOMIC DNA]</scope>
    <source>
        <strain evidence="2 3">CRS05-R5</strain>
    </source>
</reference>
<protein>
    <submittedName>
        <fullName evidence="2">Uncharacterized protein</fullName>
    </submittedName>
</protein>